<dbReference type="PROSITE" id="PS51257">
    <property type="entry name" value="PROKAR_LIPOPROTEIN"/>
    <property type="match status" value="1"/>
</dbReference>
<comment type="subcellular location">
    <subcellularLocation>
        <location evidence="1">Cell envelope</location>
    </subcellularLocation>
</comment>
<keyword evidence="8" id="KW-1185">Reference proteome</keyword>
<evidence type="ECO:0000313" key="7">
    <source>
        <dbReference type="EMBL" id="GIE01230.1"/>
    </source>
</evidence>
<feature type="chain" id="PRO_5047518620" evidence="5">
    <location>
        <begin position="24"/>
        <end position="336"/>
    </location>
</feature>
<evidence type="ECO:0000313" key="8">
    <source>
        <dbReference type="Proteomes" id="UP000637628"/>
    </source>
</evidence>
<dbReference type="EMBL" id="BOML01000021">
    <property type="protein sequence ID" value="GIE01230.1"/>
    <property type="molecule type" value="Genomic_DNA"/>
</dbReference>
<gene>
    <name evidence="7" type="ORF">Adu01nite_25800</name>
</gene>
<evidence type="ECO:0000256" key="1">
    <source>
        <dbReference type="ARBA" id="ARBA00004196"/>
    </source>
</evidence>
<evidence type="ECO:0000256" key="5">
    <source>
        <dbReference type="SAM" id="SignalP"/>
    </source>
</evidence>
<dbReference type="Gene3D" id="3.40.50.1980">
    <property type="entry name" value="Nitrogenase molybdenum iron protein domain"/>
    <property type="match status" value="2"/>
</dbReference>
<dbReference type="InterPro" id="IPR051313">
    <property type="entry name" value="Bact_iron-sidero_bind"/>
</dbReference>
<dbReference type="PANTHER" id="PTHR30532">
    <property type="entry name" value="IRON III DICITRATE-BINDING PERIPLASMIC PROTEIN"/>
    <property type="match status" value="1"/>
</dbReference>
<proteinExistence type="inferred from homology"/>
<dbReference type="RefSeq" id="WP_203726835.1">
    <property type="nucleotide sequence ID" value="NZ_BAAATX010000014.1"/>
</dbReference>
<dbReference type="Pfam" id="PF01497">
    <property type="entry name" value="Peripla_BP_2"/>
    <property type="match status" value="1"/>
</dbReference>
<dbReference type="Proteomes" id="UP000637628">
    <property type="component" value="Unassembled WGS sequence"/>
</dbReference>
<evidence type="ECO:0000256" key="3">
    <source>
        <dbReference type="ARBA" id="ARBA00022448"/>
    </source>
</evidence>
<accession>A0ABQ3YUE8</accession>
<keyword evidence="3" id="KW-0813">Transport</keyword>
<protein>
    <submittedName>
        <fullName evidence="7">ABC transporter substrate-binding protein</fullName>
    </submittedName>
</protein>
<organism evidence="7 8">
    <name type="scientific">Paractinoplanes durhamensis</name>
    <dbReference type="NCBI Taxonomy" id="113563"/>
    <lineage>
        <taxon>Bacteria</taxon>
        <taxon>Bacillati</taxon>
        <taxon>Actinomycetota</taxon>
        <taxon>Actinomycetes</taxon>
        <taxon>Micromonosporales</taxon>
        <taxon>Micromonosporaceae</taxon>
        <taxon>Paractinoplanes</taxon>
    </lineage>
</organism>
<comment type="caution">
    <text evidence="7">The sequence shown here is derived from an EMBL/GenBank/DDBJ whole genome shotgun (WGS) entry which is preliminary data.</text>
</comment>
<name>A0ABQ3YUE8_9ACTN</name>
<comment type="similarity">
    <text evidence="2">Belongs to the bacterial solute-binding protein 8 family.</text>
</comment>
<keyword evidence="4 5" id="KW-0732">Signal</keyword>
<sequence>MNSRLTRLAGAAMALTVSLALTACGGSDDSAEPAAGATASGPFEYKDALGKDIKLDKTPTTVVAQSSVAAALWDAGFQVKGAYGELKPDAAGKLSYQAGSLDLSKVTVIGSTYGEFDTEKYALMNPQLLVDYTFDNKALWYVPAAQSEKILSLAPGLAVPGNYKTTDEAITTMVDLAGKLGADTKSAALTTAKTDYETALTAVGEAAKTSGLKVAIMSPGADSLYVADPVQLPEGNSLKNAGLDMISPENPKKEVFAQFSWEKATDFKGADVILVDARTYDAAKADLAKVPTWANLPAVKAGQVYPWYAAAPYSYQAYSKIYSELAGQLKTAKKLG</sequence>
<feature type="domain" description="Fe/B12 periplasmic-binding" evidence="6">
    <location>
        <begin position="110"/>
        <end position="307"/>
    </location>
</feature>
<feature type="signal peptide" evidence="5">
    <location>
        <begin position="1"/>
        <end position="23"/>
    </location>
</feature>
<evidence type="ECO:0000256" key="2">
    <source>
        <dbReference type="ARBA" id="ARBA00008814"/>
    </source>
</evidence>
<evidence type="ECO:0000259" key="6">
    <source>
        <dbReference type="Pfam" id="PF01497"/>
    </source>
</evidence>
<reference evidence="7 8" key="1">
    <citation type="submission" date="2021-01" db="EMBL/GenBank/DDBJ databases">
        <title>Whole genome shotgun sequence of Actinoplanes durhamensis NBRC 14914.</title>
        <authorList>
            <person name="Komaki H."/>
            <person name="Tamura T."/>
        </authorList>
    </citation>
    <scope>NUCLEOTIDE SEQUENCE [LARGE SCALE GENOMIC DNA]</scope>
    <source>
        <strain evidence="7 8">NBRC 14914</strain>
    </source>
</reference>
<dbReference type="SUPFAM" id="SSF53807">
    <property type="entry name" value="Helical backbone' metal receptor"/>
    <property type="match status" value="1"/>
</dbReference>
<evidence type="ECO:0000256" key="4">
    <source>
        <dbReference type="ARBA" id="ARBA00022729"/>
    </source>
</evidence>
<dbReference type="PANTHER" id="PTHR30532:SF24">
    <property type="entry name" value="FERRIC ENTEROBACTIN-BINDING PERIPLASMIC PROTEIN FEPB"/>
    <property type="match status" value="1"/>
</dbReference>
<dbReference type="InterPro" id="IPR002491">
    <property type="entry name" value="ABC_transptr_periplasmic_BD"/>
</dbReference>